<reference evidence="19" key="1">
    <citation type="submission" date="2019-11" db="EMBL/GenBank/DDBJ databases">
        <authorList>
            <person name="Feng L."/>
        </authorList>
    </citation>
    <scope>NUCLEOTIDE SEQUENCE</scope>
    <source>
        <strain evidence="19">IbartlettiiLFYP30</strain>
    </source>
</reference>
<comment type="similarity">
    <text evidence="16">Belongs to the MurB family.</text>
</comment>
<evidence type="ECO:0000256" key="15">
    <source>
        <dbReference type="ARBA" id="ARBA00048914"/>
    </source>
</evidence>
<dbReference type="InterPro" id="IPR003170">
    <property type="entry name" value="MurB"/>
</dbReference>
<protein>
    <recommendedName>
        <fullName evidence="16">UDP-N-acetylenolpyruvoylglucosamine reductase</fullName>
        <ecNumber evidence="16">1.3.1.98</ecNumber>
    </recommendedName>
    <alternativeName>
        <fullName evidence="16">UDP-N-acetylmuramate dehydrogenase</fullName>
    </alternativeName>
</protein>
<sequence length="304" mass="33371">MNKELVYNDLLKIVNEEDIKIDEPMKKHISFRVGGPADILVRPRTEEQLSQILKYIDENALPYLIIGNGSNLLVKDGGIRGIVIEFGDNFNNFEIDGNIIKAQAGALLAVLGKAALREELTGFECISGIPGSLGGGLAMNAGAYGGEIKSVVKSVRVMNPKGEIFEFSNEEMKFEYRRSILTNSDYIVLSAVLELQKGNYDEIKAFMADLTNRRTTKQPLNLPSAGSTFKRPEGYFAGKLIDDCGLRGLTLRGAQVSEKHCGFVVNIGDATAKDILDLMYIVKSTVLNKFGVTLEEEVKILGED</sequence>
<dbReference type="RefSeq" id="WP_007285442.1">
    <property type="nucleotide sequence ID" value="NZ_BAABXU010000001.1"/>
</dbReference>
<dbReference type="EMBL" id="JAJBMB010000002">
    <property type="protein sequence ID" value="MCB5445312.1"/>
    <property type="molecule type" value="Genomic_DNA"/>
</dbReference>
<keyword evidence="5 16" id="KW-0963">Cytoplasm</keyword>
<dbReference type="InterPro" id="IPR016169">
    <property type="entry name" value="FAD-bd_PCMH_sub2"/>
</dbReference>
<dbReference type="HAMAP" id="MF_00037">
    <property type="entry name" value="MurB"/>
    <property type="match status" value="1"/>
</dbReference>
<evidence type="ECO:0000256" key="7">
    <source>
        <dbReference type="ARBA" id="ARBA00022630"/>
    </source>
</evidence>
<evidence type="ECO:0000256" key="11">
    <source>
        <dbReference type="ARBA" id="ARBA00022984"/>
    </source>
</evidence>
<dbReference type="InterPro" id="IPR036635">
    <property type="entry name" value="MurB_C_sf"/>
</dbReference>
<dbReference type="Pfam" id="PF01565">
    <property type="entry name" value="FAD_binding_4"/>
    <property type="match status" value="1"/>
</dbReference>
<dbReference type="GO" id="GO:0051301">
    <property type="term" value="P:cell division"/>
    <property type="evidence" value="ECO:0007669"/>
    <property type="project" value="UniProtKB-KW"/>
</dbReference>
<keyword evidence="9 16" id="KW-0521">NADP</keyword>
<keyword evidence="14 16" id="KW-0961">Cell wall biogenesis/degradation</keyword>
<evidence type="ECO:0000256" key="13">
    <source>
        <dbReference type="ARBA" id="ARBA00023306"/>
    </source>
</evidence>
<evidence type="ECO:0000256" key="9">
    <source>
        <dbReference type="ARBA" id="ARBA00022857"/>
    </source>
</evidence>
<accession>A0A6N3DAC5</accession>
<evidence type="ECO:0000256" key="12">
    <source>
        <dbReference type="ARBA" id="ARBA00023002"/>
    </source>
</evidence>
<evidence type="ECO:0000256" key="1">
    <source>
        <dbReference type="ARBA" id="ARBA00001974"/>
    </source>
</evidence>
<dbReference type="PANTHER" id="PTHR21071">
    <property type="entry name" value="UDP-N-ACETYLENOLPYRUVOYLGLUCOSAMINE REDUCTASE"/>
    <property type="match status" value="1"/>
</dbReference>
<evidence type="ECO:0000256" key="5">
    <source>
        <dbReference type="ARBA" id="ARBA00022490"/>
    </source>
</evidence>
<dbReference type="PROSITE" id="PS51387">
    <property type="entry name" value="FAD_PCMH"/>
    <property type="match status" value="1"/>
</dbReference>
<evidence type="ECO:0000256" key="10">
    <source>
        <dbReference type="ARBA" id="ARBA00022960"/>
    </source>
</evidence>
<evidence type="ECO:0000259" key="17">
    <source>
        <dbReference type="PROSITE" id="PS51387"/>
    </source>
</evidence>
<dbReference type="GO" id="GO:0008360">
    <property type="term" value="P:regulation of cell shape"/>
    <property type="evidence" value="ECO:0007669"/>
    <property type="project" value="UniProtKB-KW"/>
</dbReference>
<keyword evidence="7 16" id="KW-0285">Flavoprotein</keyword>
<dbReference type="SUPFAM" id="SSF56194">
    <property type="entry name" value="Uridine diphospho-N-Acetylenolpyruvylglucosamine reductase, MurB, C-terminal domain"/>
    <property type="match status" value="1"/>
</dbReference>
<dbReference type="EMBL" id="CACRUE010000031">
    <property type="protein sequence ID" value="VYU24079.1"/>
    <property type="molecule type" value="Genomic_DNA"/>
</dbReference>
<evidence type="ECO:0000256" key="6">
    <source>
        <dbReference type="ARBA" id="ARBA00022618"/>
    </source>
</evidence>
<evidence type="ECO:0000313" key="19">
    <source>
        <dbReference type="EMBL" id="VYU24079.1"/>
    </source>
</evidence>
<keyword evidence="8 16" id="KW-0274">FAD</keyword>
<evidence type="ECO:0000256" key="16">
    <source>
        <dbReference type="HAMAP-Rule" id="MF_00037"/>
    </source>
</evidence>
<dbReference type="GO" id="GO:0005829">
    <property type="term" value="C:cytosol"/>
    <property type="evidence" value="ECO:0007669"/>
    <property type="project" value="TreeGrafter"/>
</dbReference>
<reference evidence="18 20" key="2">
    <citation type="submission" date="2021-10" db="EMBL/GenBank/DDBJ databases">
        <title>Collection of gut derived symbiotic bacterial strains cultured from healthy donors.</title>
        <authorList>
            <person name="Lin H."/>
            <person name="Littmann E."/>
            <person name="Claire K."/>
            <person name="Pamer E."/>
        </authorList>
    </citation>
    <scope>NUCLEOTIDE SEQUENCE [LARGE SCALE GENOMIC DNA]</scope>
    <source>
        <strain evidence="18 20">MSK.17.68</strain>
    </source>
</reference>
<comment type="cofactor">
    <cofactor evidence="1 16">
        <name>FAD</name>
        <dbReference type="ChEBI" id="CHEBI:57692"/>
    </cofactor>
</comment>
<dbReference type="InterPro" id="IPR016166">
    <property type="entry name" value="FAD-bd_PCMH"/>
</dbReference>
<comment type="subcellular location">
    <subcellularLocation>
        <location evidence="3 16">Cytoplasm</location>
    </subcellularLocation>
</comment>
<evidence type="ECO:0000256" key="8">
    <source>
        <dbReference type="ARBA" id="ARBA00022827"/>
    </source>
</evidence>
<dbReference type="InterPro" id="IPR006094">
    <property type="entry name" value="Oxid_FAD_bind_N"/>
</dbReference>
<dbReference type="GO" id="GO:0071949">
    <property type="term" value="F:FAD binding"/>
    <property type="evidence" value="ECO:0007669"/>
    <property type="project" value="InterPro"/>
</dbReference>
<dbReference type="GO" id="GO:0009252">
    <property type="term" value="P:peptidoglycan biosynthetic process"/>
    <property type="evidence" value="ECO:0007669"/>
    <property type="project" value="UniProtKB-UniRule"/>
</dbReference>
<dbReference type="EC" id="1.3.1.98" evidence="16"/>
<dbReference type="GO" id="GO:0071555">
    <property type="term" value="P:cell wall organization"/>
    <property type="evidence" value="ECO:0007669"/>
    <property type="project" value="UniProtKB-KW"/>
</dbReference>
<comment type="pathway">
    <text evidence="4 16">Cell wall biogenesis; peptidoglycan biosynthesis.</text>
</comment>
<dbReference type="GO" id="GO:0008762">
    <property type="term" value="F:UDP-N-acetylmuramate dehydrogenase activity"/>
    <property type="evidence" value="ECO:0007669"/>
    <property type="project" value="UniProtKB-UniRule"/>
</dbReference>
<dbReference type="InterPro" id="IPR016167">
    <property type="entry name" value="FAD-bd_PCMH_sub1"/>
</dbReference>
<organism evidence="19">
    <name type="scientific">Intestinibacter bartlettii</name>
    <dbReference type="NCBI Taxonomy" id="261299"/>
    <lineage>
        <taxon>Bacteria</taxon>
        <taxon>Bacillati</taxon>
        <taxon>Bacillota</taxon>
        <taxon>Clostridia</taxon>
        <taxon>Peptostreptococcales</taxon>
        <taxon>Peptostreptococcaceae</taxon>
        <taxon>Intestinibacter</taxon>
    </lineage>
</organism>
<evidence type="ECO:0000256" key="3">
    <source>
        <dbReference type="ARBA" id="ARBA00004496"/>
    </source>
</evidence>
<evidence type="ECO:0000256" key="2">
    <source>
        <dbReference type="ARBA" id="ARBA00003921"/>
    </source>
</evidence>
<feature type="domain" description="FAD-binding PCMH-type" evidence="17">
    <location>
        <begin position="32"/>
        <end position="198"/>
    </location>
</feature>
<keyword evidence="6 16" id="KW-0132">Cell division</keyword>
<keyword evidence="11 16" id="KW-0573">Peptidoglycan synthesis</keyword>
<dbReference type="Gene3D" id="3.30.43.10">
    <property type="entry name" value="Uridine Diphospho-n-acetylenolpyruvylglucosamine Reductase, domain 2"/>
    <property type="match status" value="1"/>
</dbReference>
<dbReference type="NCBIfam" id="TIGR00179">
    <property type="entry name" value="murB"/>
    <property type="match status" value="1"/>
</dbReference>
<feature type="active site" evidence="16">
    <location>
        <position position="177"/>
    </location>
</feature>
<feature type="active site" description="Proton donor" evidence="16">
    <location>
        <position position="227"/>
    </location>
</feature>
<dbReference type="PANTHER" id="PTHR21071:SF4">
    <property type="entry name" value="UDP-N-ACETYLENOLPYRUVOYLGLUCOSAMINE REDUCTASE"/>
    <property type="match status" value="1"/>
</dbReference>
<evidence type="ECO:0000313" key="20">
    <source>
        <dbReference type="Proteomes" id="UP001299409"/>
    </source>
</evidence>
<dbReference type="Proteomes" id="UP001299409">
    <property type="component" value="Unassembled WGS sequence"/>
</dbReference>
<comment type="catalytic activity">
    <reaction evidence="15 16">
        <text>UDP-N-acetyl-alpha-D-muramate + NADP(+) = UDP-N-acetyl-3-O-(1-carboxyvinyl)-alpha-D-glucosamine + NADPH + H(+)</text>
        <dbReference type="Rhea" id="RHEA:12248"/>
        <dbReference type="ChEBI" id="CHEBI:15378"/>
        <dbReference type="ChEBI" id="CHEBI:57783"/>
        <dbReference type="ChEBI" id="CHEBI:58349"/>
        <dbReference type="ChEBI" id="CHEBI:68483"/>
        <dbReference type="ChEBI" id="CHEBI:70757"/>
        <dbReference type="EC" id="1.3.1.98"/>
    </reaction>
</comment>
<dbReference type="Gene3D" id="3.90.78.10">
    <property type="entry name" value="UDP-N-acetylenolpyruvoylglucosamine reductase, C-terminal domain"/>
    <property type="match status" value="1"/>
</dbReference>
<keyword evidence="13 16" id="KW-0131">Cell cycle</keyword>
<dbReference type="AlphaFoldDB" id="A0A6N3DAC5"/>
<gene>
    <name evidence="16 19" type="primary">murB</name>
    <name evidence="19" type="ORF">IBLFYP30_02107</name>
    <name evidence="18" type="ORF">LIP50_03745</name>
</gene>
<keyword evidence="12 16" id="KW-0560">Oxidoreductase</keyword>
<dbReference type="GeneID" id="89564104"/>
<proteinExistence type="inferred from homology"/>
<keyword evidence="10 16" id="KW-0133">Cell shape</keyword>
<comment type="function">
    <text evidence="2 16">Cell wall formation.</text>
</comment>
<name>A0A6N3DAC5_9FIRM</name>
<evidence type="ECO:0000256" key="14">
    <source>
        <dbReference type="ARBA" id="ARBA00023316"/>
    </source>
</evidence>
<dbReference type="InterPro" id="IPR011601">
    <property type="entry name" value="MurB_C"/>
</dbReference>
<dbReference type="InterPro" id="IPR036318">
    <property type="entry name" value="FAD-bd_PCMH-like_sf"/>
</dbReference>
<feature type="active site" evidence="16">
    <location>
        <position position="297"/>
    </location>
</feature>
<dbReference type="Pfam" id="PF02873">
    <property type="entry name" value="MurB_C"/>
    <property type="match status" value="1"/>
</dbReference>
<dbReference type="UniPathway" id="UPA00219"/>
<dbReference type="SUPFAM" id="SSF56176">
    <property type="entry name" value="FAD-binding/transporter-associated domain-like"/>
    <property type="match status" value="1"/>
</dbReference>
<evidence type="ECO:0000256" key="4">
    <source>
        <dbReference type="ARBA" id="ARBA00004752"/>
    </source>
</evidence>
<dbReference type="NCBIfam" id="NF010480">
    <property type="entry name" value="PRK13905.1"/>
    <property type="match status" value="1"/>
</dbReference>
<dbReference type="Gene3D" id="3.30.465.10">
    <property type="match status" value="1"/>
</dbReference>
<keyword evidence="20" id="KW-1185">Reference proteome</keyword>
<evidence type="ECO:0000313" key="18">
    <source>
        <dbReference type="EMBL" id="MCB5445312.1"/>
    </source>
</evidence>